<gene>
    <name evidence="4" type="ORF">HW115_02875</name>
</gene>
<dbReference type="Gene3D" id="3.30.1120.10">
    <property type="match status" value="1"/>
</dbReference>
<dbReference type="RefSeq" id="WP_178931059.1">
    <property type="nucleotide sequence ID" value="NZ_JACBAZ010000001.1"/>
</dbReference>
<dbReference type="FunFam" id="3.40.720.10:FF:000070">
    <property type="entry name" value="Arylsulfatase A"/>
    <property type="match status" value="1"/>
</dbReference>
<evidence type="ECO:0000313" key="4">
    <source>
        <dbReference type="EMBL" id="NWK54538.1"/>
    </source>
</evidence>
<dbReference type="PANTHER" id="PTHR42693:SF53">
    <property type="entry name" value="ENDO-4-O-SULFATASE"/>
    <property type="match status" value="1"/>
</dbReference>
<dbReference type="Pfam" id="PF00884">
    <property type="entry name" value="Sulfatase"/>
    <property type="match status" value="1"/>
</dbReference>
<comment type="similarity">
    <text evidence="1">Belongs to the sulfatase family.</text>
</comment>
<evidence type="ECO:0000256" key="1">
    <source>
        <dbReference type="ARBA" id="ARBA00008779"/>
    </source>
</evidence>
<comment type="caution">
    <text evidence="4">The sequence shown here is derived from an EMBL/GenBank/DDBJ whole genome shotgun (WGS) entry which is preliminary data.</text>
</comment>
<dbReference type="Gene3D" id="3.40.720.10">
    <property type="entry name" value="Alkaline Phosphatase, subunit A"/>
    <property type="match status" value="1"/>
</dbReference>
<dbReference type="InterPro" id="IPR000917">
    <property type="entry name" value="Sulfatase_N"/>
</dbReference>
<accession>A0A851G9Y2</accession>
<evidence type="ECO:0000259" key="3">
    <source>
        <dbReference type="Pfam" id="PF00884"/>
    </source>
</evidence>
<dbReference type="SUPFAM" id="SSF53649">
    <property type="entry name" value="Alkaline phosphatase-like"/>
    <property type="match status" value="1"/>
</dbReference>
<keyword evidence="2" id="KW-0378">Hydrolase</keyword>
<dbReference type="GO" id="GO:0004065">
    <property type="term" value="F:arylsulfatase activity"/>
    <property type="evidence" value="ECO:0007669"/>
    <property type="project" value="TreeGrafter"/>
</dbReference>
<dbReference type="PANTHER" id="PTHR42693">
    <property type="entry name" value="ARYLSULFATASE FAMILY MEMBER"/>
    <property type="match status" value="1"/>
</dbReference>
<dbReference type="AlphaFoldDB" id="A0A851G9Y2"/>
<proteinExistence type="inferred from homology"/>
<evidence type="ECO:0000256" key="2">
    <source>
        <dbReference type="ARBA" id="ARBA00022801"/>
    </source>
</evidence>
<dbReference type="CDD" id="cd16146">
    <property type="entry name" value="ARS_like"/>
    <property type="match status" value="1"/>
</dbReference>
<name>A0A851G9Y2_9BACT</name>
<evidence type="ECO:0000313" key="5">
    <source>
        <dbReference type="Proteomes" id="UP000557872"/>
    </source>
</evidence>
<sequence>MRYIKDIKLALLFIPLRKTDETIESFKAVRKCTSWSTRVPSVLLLGISILSLTSASGKEIQPNIILVMTDDQGYADLGCHGHPFLKTPNIDKLYGEAIRFTDFHASPACAPTRSALMSGKAPFKVGVTHTAEPRARLKLGTVTVAEALKSNGYVTGIFGKWHLGWENEYQPENRGFDEVFIHGGGGIARSQPKAETPLKNGKEKGYFNPFLKHNGSFVQTEGYCTDVFFQQALGWMKSNVDQNKPFFAYIATNAPHSPYIVDPKYSSPYKDKCDLHTANFYGMISNTDENMGTLMSSIDKWGIRDNTILIFMTDNGSSKGSKVYNAGMKGKKCQPSEGGAKVPLFIRWPQKLTAGLDVDRLTRHYDLFPTLLDLSSGQLPAGLELDGRSMVPLMKNPQTKEWEDRNTFIHVAKWPTGKRDKHKYANFAVRNERWRLEGPFKKNNTTLKDTRIQLYDIKNDPGQTTDVSKKHPEIYKKMLSSYEQWWELCLPLMINEDADAAKENPFLEQYEKQRAESGIPKWTRPRF</sequence>
<dbReference type="InterPro" id="IPR017850">
    <property type="entry name" value="Alkaline_phosphatase_core_sf"/>
</dbReference>
<dbReference type="EMBL" id="JACBAZ010000001">
    <property type="protein sequence ID" value="NWK54538.1"/>
    <property type="molecule type" value="Genomic_DNA"/>
</dbReference>
<organism evidence="4 5">
    <name type="scientific">Oceaniferula marina</name>
    <dbReference type="NCBI Taxonomy" id="2748318"/>
    <lineage>
        <taxon>Bacteria</taxon>
        <taxon>Pseudomonadati</taxon>
        <taxon>Verrucomicrobiota</taxon>
        <taxon>Verrucomicrobiia</taxon>
        <taxon>Verrucomicrobiales</taxon>
        <taxon>Verrucomicrobiaceae</taxon>
        <taxon>Oceaniferula</taxon>
    </lineage>
</organism>
<reference evidence="4 5" key="1">
    <citation type="submission" date="2020-07" db="EMBL/GenBank/DDBJ databases">
        <title>Roseicoccus Jingziensis gen. nov., sp. nov., isolated from coastal seawater.</title>
        <authorList>
            <person name="Feng X."/>
        </authorList>
    </citation>
    <scope>NUCLEOTIDE SEQUENCE [LARGE SCALE GENOMIC DNA]</scope>
    <source>
        <strain evidence="4 5">N1E253</strain>
    </source>
</reference>
<keyword evidence="5" id="KW-1185">Reference proteome</keyword>
<dbReference type="InterPro" id="IPR050738">
    <property type="entry name" value="Sulfatase"/>
</dbReference>
<protein>
    <submittedName>
        <fullName evidence="4">Arylsulfatase</fullName>
    </submittedName>
</protein>
<dbReference type="Proteomes" id="UP000557872">
    <property type="component" value="Unassembled WGS sequence"/>
</dbReference>
<feature type="domain" description="Sulfatase N-terminal" evidence="3">
    <location>
        <begin position="62"/>
        <end position="374"/>
    </location>
</feature>